<dbReference type="InterPro" id="IPR015500">
    <property type="entry name" value="Peptidase_S8_subtilisin-rel"/>
</dbReference>
<evidence type="ECO:0000313" key="13">
    <source>
        <dbReference type="Proteomes" id="UP000252118"/>
    </source>
</evidence>
<dbReference type="InterPro" id="IPR000209">
    <property type="entry name" value="Peptidase_S8/S53_dom"/>
</dbReference>
<dbReference type="RefSeq" id="WP_113970551.1">
    <property type="nucleotide sequence ID" value="NZ_QNRJ01000014.1"/>
</dbReference>
<feature type="signal peptide" evidence="10">
    <location>
        <begin position="1"/>
        <end position="25"/>
    </location>
</feature>
<dbReference type="InterPro" id="IPR023827">
    <property type="entry name" value="Peptidase_S8_Asp-AS"/>
</dbReference>
<evidence type="ECO:0000256" key="3">
    <source>
        <dbReference type="ARBA" id="ARBA00011073"/>
    </source>
</evidence>
<gene>
    <name evidence="12" type="ORF">DET59_11446</name>
</gene>
<name>A0A366EJC4_9BACI</name>
<dbReference type="Proteomes" id="UP000252118">
    <property type="component" value="Unassembled WGS sequence"/>
</dbReference>
<keyword evidence="7 9" id="KW-0720">Serine protease</keyword>
<dbReference type="GO" id="GO:0005576">
    <property type="term" value="C:extracellular region"/>
    <property type="evidence" value="ECO:0007669"/>
    <property type="project" value="UniProtKB-SubCell"/>
</dbReference>
<feature type="active site" description="Charge relay system" evidence="9">
    <location>
        <position position="403"/>
    </location>
</feature>
<dbReference type="EMBL" id="QNRJ01000014">
    <property type="protein sequence ID" value="RBP02483.1"/>
    <property type="molecule type" value="Genomic_DNA"/>
</dbReference>
<protein>
    <submittedName>
        <fullName evidence="12">Subtilase family protein</fullName>
    </submittedName>
</protein>
<feature type="active site" description="Charge relay system" evidence="9">
    <location>
        <position position="168"/>
    </location>
</feature>
<feature type="chain" id="PRO_5038347290" evidence="10">
    <location>
        <begin position="26"/>
        <end position="468"/>
    </location>
</feature>
<comment type="similarity">
    <text evidence="3 9">Belongs to the peptidase S8 family.</text>
</comment>
<evidence type="ECO:0000256" key="6">
    <source>
        <dbReference type="ARBA" id="ARBA00022801"/>
    </source>
</evidence>
<evidence type="ECO:0000256" key="1">
    <source>
        <dbReference type="ARBA" id="ARBA00001913"/>
    </source>
</evidence>
<dbReference type="OrthoDB" id="9798386at2"/>
<dbReference type="AlphaFoldDB" id="A0A366EJC4"/>
<evidence type="ECO:0000256" key="8">
    <source>
        <dbReference type="ARBA" id="ARBA00022837"/>
    </source>
</evidence>
<evidence type="ECO:0000256" key="10">
    <source>
        <dbReference type="SAM" id="SignalP"/>
    </source>
</evidence>
<evidence type="ECO:0000256" key="2">
    <source>
        <dbReference type="ARBA" id="ARBA00004613"/>
    </source>
</evidence>
<dbReference type="InterPro" id="IPR036852">
    <property type="entry name" value="Peptidase_S8/S53_dom_sf"/>
</dbReference>
<evidence type="ECO:0000256" key="5">
    <source>
        <dbReference type="ARBA" id="ARBA00022670"/>
    </source>
</evidence>
<dbReference type="GO" id="GO:0004252">
    <property type="term" value="F:serine-type endopeptidase activity"/>
    <property type="evidence" value="ECO:0007669"/>
    <property type="project" value="UniProtKB-UniRule"/>
</dbReference>
<keyword evidence="8" id="KW-0106">Calcium</keyword>
<evidence type="ECO:0000256" key="4">
    <source>
        <dbReference type="ARBA" id="ARBA00022525"/>
    </source>
</evidence>
<dbReference type="PROSITE" id="PS51892">
    <property type="entry name" value="SUBTILASE"/>
    <property type="match status" value="1"/>
</dbReference>
<proteinExistence type="inferred from homology"/>
<evidence type="ECO:0000313" key="12">
    <source>
        <dbReference type="EMBL" id="RBP02483.1"/>
    </source>
</evidence>
<dbReference type="PRINTS" id="PR00723">
    <property type="entry name" value="SUBTILISIN"/>
</dbReference>
<accession>A0A366EJC4</accession>
<comment type="cofactor">
    <cofactor evidence="1">
        <name>Ca(2+)</name>
        <dbReference type="ChEBI" id="CHEBI:29108"/>
    </cofactor>
</comment>
<keyword evidence="4" id="KW-0964">Secreted</keyword>
<dbReference type="PANTHER" id="PTHR43806">
    <property type="entry name" value="PEPTIDASE S8"/>
    <property type="match status" value="1"/>
</dbReference>
<keyword evidence="6 9" id="KW-0378">Hydrolase</keyword>
<evidence type="ECO:0000259" key="11">
    <source>
        <dbReference type="Pfam" id="PF00082"/>
    </source>
</evidence>
<dbReference type="Gene3D" id="3.40.50.200">
    <property type="entry name" value="Peptidase S8/S53 domain"/>
    <property type="match status" value="1"/>
</dbReference>
<feature type="domain" description="Peptidase S8/S53" evidence="11">
    <location>
        <begin position="160"/>
        <end position="453"/>
    </location>
</feature>
<organism evidence="12 13">
    <name type="scientific">Rossellomorea aquimaris</name>
    <dbReference type="NCBI Taxonomy" id="189382"/>
    <lineage>
        <taxon>Bacteria</taxon>
        <taxon>Bacillati</taxon>
        <taxon>Bacillota</taxon>
        <taxon>Bacilli</taxon>
        <taxon>Bacillales</taxon>
        <taxon>Bacillaceae</taxon>
        <taxon>Rossellomorea</taxon>
    </lineage>
</organism>
<comment type="caution">
    <text evidence="12">The sequence shown here is derived from an EMBL/GenBank/DDBJ whole genome shotgun (WGS) entry which is preliminary data.</text>
</comment>
<evidence type="ECO:0000256" key="9">
    <source>
        <dbReference type="PROSITE-ProRule" id="PRU01240"/>
    </source>
</evidence>
<dbReference type="PROSITE" id="PS00137">
    <property type="entry name" value="SUBTILASE_HIS"/>
    <property type="match status" value="1"/>
</dbReference>
<reference evidence="12 13" key="1">
    <citation type="submission" date="2018-06" db="EMBL/GenBank/DDBJ databases">
        <title>Freshwater and sediment microbial communities from various areas in North America, analyzing microbe dynamics in response to fracking.</title>
        <authorList>
            <person name="Lamendella R."/>
        </authorList>
    </citation>
    <scope>NUCLEOTIDE SEQUENCE [LARGE SCALE GENOMIC DNA]</scope>
    <source>
        <strain evidence="12 13">97B</strain>
    </source>
</reference>
<keyword evidence="10" id="KW-0732">Signal</keyword>
<dbReference type="Pfam" id="PF00082">
    <property type="entry name" value="Peptidase_S8"/>
    <property type="match status" value="1"/>
</dbReference>
<dbReference type="InterPro" id="IPR050131">
    <property type="entry name" value="Peptidase_S8_subtilisin-like"/>
</dbReference>
<feature type="active site" description="Charge relay system" evidence="9">
    <location>
        <position position="202"/>
    </location>
</feature>
<evidence type="ECO:0000256" key="7">
    <source>
        <dbReference type="ARBA" id="ARBA00022825"/>
    </source>
</evidence>
<dbReference type="GO" id="GO:0006508">
    <property type="term" value="P:proteolysis"/>
    <property type="evidence" value="ECO:0007669"/>
    <property type="project" value="UniProtKB-KW"/>
</dbReference>
<dbReference type="SUPFAM" id="SSF52743">
    <property type="entry name" value="Subtilisin-like"/>
    <property type="match status" value="1"/>
</dbReference>
<comment type="subcellular location">
    <subcellularLocation>
        <location evidence="2">Secreted</location>
    </subcellularLocation>
</comment>
<keyword evidence="5 9" id="KW-0645">Protease</keyword>
<dbReference type="PANTHER" id="PTHR43806:SF11">
    <property type="entry name" value="CEREVISIN-RELATED"/>
    <property type="match status" value="1"/>
</dbReference>
<dbReference type="PROSITE" id="PS00136">
    <property type="entry name" value="SUBTILASE_ASP"/>
    <property type="match status" value="1"/>
</dbReference>
<sequence length="468" mass="51461">MKKYMPNFTKLFIVLLVLLGGTAHWSVDTTQAQNSVGKENVESQLLIEFENIREENDIKSFLNSLQPEVETVEIEEINVMKVQASSAKQKELIEKHLKQTFHLDSDQLGDEERVTLETSAERVPMQTVQTNSMSFLRNAQWDIEAVTNNGESHHLQKGSHDVKIGLIDSGVDFQHPDLMKNIVGPGKSFVPGIEDTQDVLGHGTMVAGAIAADGEQIGVGPELGIVPYKVFHDGSADSFWIIQAIVEAANDGMDVINLSLGTYKSPKNKEDKMVIKAYEKAVKYAKKHGVFVVASAGSSGYDISRPFDQNEDIQDVIHLPGGMKDVFTVAATTKENTMASYSNYGKNVDMGAPGGDYGVNFKEEQVFDIQSMILTTYPIQIPQSIFATYLGIPQGYDFSAGSSLASPKVAATAGLIIEEYKDKHGKKPSLNKIEKTLIKGAEENETARKNKQFKHGIVNAYQSLQLVK</sequence>
<dbReference type="InterPro" id="IPR022398">
    <property type="entry name" value="Peptidase_S8_His-AS"/>
</dbReference>